<feature type="domain" description="S1 motif" evidence="10">
    <location>
        <begin position="640"/>
        <end position="724"/>
    </location>
</feature>
<dbReference type="EC" id="3.1.13.1" evidence="8"/>
<dbReference type="InterPro" id="IPR001900">
    <property type="entry name" value="RNase_II/R"/>
</dbReference>
<comment type="function">
    <text evidence="8">3'-5' exoribonuclease that releases 5'-nucleoside monophosphates and is involved in maturation of structured RNAs.</text>
</comment>
<evidence type="ECO:0000313" key="12">
    <source>
        <dbReference type="Proteomes" id="UP000051330"/>
    </source>
</evidence>
<dbReference type="PANTHER" id="PTHR23355:SF9">
    <property type="entry name" value="DIS3-LIKE EXONUCLEASE 2"/>
    <property type="match status" value="1"/>
</dbReference>
<comment type="caution">
    <text evidence="11">The sequence shown here is derived from an EMBL/GenBank/DDBJ whole genome shotgun (WGS) entry which is preliminary data.</text>
</comment>
<evidence type="ECO:0000313" key="11">
    <source>
        <dbReference type="EMBL" id="KRL13476.1"/>
    </source>
</evidence>
<comment type="subcellular location">
    <subcellularLocation>
        <location evidence="2 8">Cytoplasm</location>
    </subcellularLocation>
</comment>
<dbReference type="SMART" id="SM00955">
    <property type="entry name" value="RNB"/>
    <property type="match status" value="1"/>
</dbReference>
<gene>
    <name evidence="8" type="primary">rnr</name>
    <name evidence="11" type="ORF">FD09_GL002311</name>
</gene>
<feature type="compositionally biased region" description="Polar residues" evidence="9">
    <location>
        <begin position="793"/>
        <end position="807"/>
    </location>
</feature>
<evidence type="ECO:0000256" key="1">
    <source>
        <dbReference type="ARBA" id="ARBA00001849"/>
    </source>
</evidence>
<keyword evidence="7 8" id="KW-0694">RNA-binding</keyword>
<dbReference type="EMBL" id="AZEC01000004">
    <property type="protein sequence ID" value="KRL13476.1"/>
    <property type="molecule type" value="Genomic_DNA"/>
</dbReference>
<name>A0A0R1N599_9LACO</name>
<evidence type="ECO:0000256" key="3">
    <source>
        <dbReference type="ARBA" id="ARBA00022490"/>
    </source>
</evidence>
<dbReference type="NCBIfam" id="TIGR00358">
    <property type="entry name" value="3_prime_RNase"/>
    <property type="match status" value="1"/>
</dbReference>
<dbReference type="AlphaFoldDB" id="A0A0R1N599"/>
<dbReference type="Pfam" id="PF00575">
    <property type="entry name" value="S1"/>
    <property type="match status" value="1"/>
</dbReference>
<dbReference type="GO" id="GO:0003723">
    <property type="term" value="F:RNA binding"/>
    <property type="evidence" value="ECO:0007669"/>
    <property type="project" value="UniProtKB-UniRule"/>
</dbReference>
<dbReference type="RefSeq" id="WP_083487608.1">
    <property type="nucleotide sequence ID" value="NZ_AZEC01000004.1"/>
</dbReference>
<organism evidence="11 12">
    <name type="scientific">Schleiferilactobacillus perolens DSM 12744</name>
    <dbReference type="NCBI Taxonomy" id="1423792"/>
    <lineage>
        <taxon>Bacteria</taxon>
        <taxon>Bacillati</taxon>
        <taxon>Bacillota</taxon>
        <taxon>Bacilli</taxon>
        <taxon>Lactobacillales</taxon>
        <taxon>Lactobacillaceae</taxon>
        <taxon>Schleiferilactobacillus</taxon>
    </lineage>
</organism>
<dbReference type="InterPro" id="IPR003029">
    <property type="entry name" value="S1_domain"/>
</dbReference>
<evidence type="ECO:0000256" key="8">
    <source>
        <dbReference type="HAMAP-Rule" id="MF_01895"/>
    </source>
</evidence>
<dbReference type="InterPro" id="IPR013223">
    <property type="entry name" value="RNase_B_OB_dom"/>
</dbReference>
<dbReference type="STRING" id="1423792.FD09_GL002311"/>
<feature type="compositionally biased region" description="Low complexity" evidence="9">
    <location>
        <begin position="761"/>
        <end position="781"/>
    </location>
</feature>
<proteinExistence type="inferred from homology"/>
<evidence type="ECO:0000256" key="7">
    <source>
        <dbReference type="ARBA" id="ARBA00022884"/>
    </source>
</evidence>
<dbReference type="Pfam" id="PF17876">
    <property type="entry name" value="CSD2"/>
    <property type="match status" value="1"/>
</dbReference>
<feature type="region of interest" description="Disordered" evidence="9">
    <location>
        <begin position="725"/>
        <end position="807"/>
    </location>
</feature>
<dbReference type="Pfam" id="PF00773">
    <property type="entry name" value="RNB"/>
    <property type="match status" value="1"/>
</dbReference>
<dbReference type="CDD" id="cd04471">
    <property type="entry name" value="S1_RNase_R"/>
    <property type="match status" value="1"/>
</dbReference>
<keyword evidence="12" id="KW-1185">Reference proteome</keyword>
<dbReference type="OrthoDB" id="9764149at2"/>
<dbReference type="Pfam" id="PF08206">
    <property type="entry name" value="OB_RNB"/>
    <property type="match status" value="1"/>
</dbReference>
<sequence>MEEHDELIANVYDVFESNPEAQYTVDTLARIMHMSGAAAFKNIVKVVTELENDHHIVVINDNRYQLAPLDEVVTGVFHAHEKGFGFVSYDPDQQDVFIPNGKSDTAIDGDTVVVTLVRGGNPWKKKGPEGYISGVVERKITRLVGEFFQYSDAEVAKTGMIGYAQSHEKKLSQYSIFLSSEGVHPQMGDMVLLEITQYPTAQTPTQMQGIVLKTLGNKNEPGVDILSIVYDHGLHDEFPQEVLDQANAIPDTVQPEDKVGRKDITDQPMVTIDGDDSKDFDDAVAVWRLPNGNFHLGVSIADVSHYVTEGSPLDQEAYDRSFSTYLADRVIPMLPFRLSNGICSLNPGVERLTLTCDMEIDDQGQIVKHTIYPSVMKSAARMTYNNVNKIIQDRDPALREQYSQLTDMFDTMGELHEILFNMRHRRGAIDFEDTEAKIIVDKDSKPVDIVLRERGTAERMIESFMLAANETVAKEYYLQHVPFLYRVHETPDQDRIQSFYEFVSAFGIHPKGGTKNVQPKALQDILAQVAGTPEEAVVNTMMLRSLKQAHYSDELLGHFGLAAKYYTHFTSPIRRYPDLIVHRMIHQYAQSGEGQAEKDKWHKVLPDIAEQTSTQERKSVDTERDVDDLLKTEYMEKHVDEEFDAVIASVTSFGMFIALPNTVEGLVHISTIGDDFYSFDDKQLALLGRSTHKMYRIGQAVKVKLVSANVTLRQLNFELVLSPEEQKRADQRKERMAQYGNSGNYSGPRKTMNGPRHRPGNNRSNQRRNNNNNNNRTNTNSASDDGFNRPRIVQSNKHGNGKSNQRH</sequence>
<dbReference type="InterPro" id="IPR050180">
    <property type="entry name" value="RNR_Ribonuclease"/>
</dbReference>
<keyword evidence="4 8" id="KW-0540">Nuclease</keyword>
<dbReference type="SMART" id="SM00316">
    <property type="entry name" value="S1"/>
    <property type="match status" value="1"/>
</dbReference>
<dbReference type="PROSITE" id="PS50126">
    <property type="entry name" value="S1"/>
    <property type="match status" value="1"/>
</dbReference>
<evidence type="ECO:0000259" key="10">
    <source>
        <dbReference type="PROSITE" id="PS50126"/>
    </source>
</evidence>
<dbReference type="GO" id="GO:0005829">
    <property type="term" value="C:cytosol"/>
    <property type="evidence" value="ECO:0007669"/>
    <property type="project" value="TreeGrafter"/>
</dbReference>
<keyword evidence="5 8" id="KW-0378">Hydrolase</keyword>
<dbReference type="InterPro" id="IPR022966">
    <property type="entry name" value="RNase_II/R_CS"/>
</dbReference>
<evidence type="ECO:0000256" key="6">
    <source>
        <dbReference type="ARBA" id="ARBA00022839"/>
    </source>
</evidence>
<dbReference type="PROSITE" id="PS01175">
    <property type="entry name" value="RIBONUCLEASE_II"/>
    <property type="match status" value="1"/>
</dbReference>
<dbReference type="InterPro" id="IPR011805">
    <property type="entry name" value="RNase_R"/>
</dbReference>
<dbReference type="NCBIfam" id="TIGR02063">
    <property type="entry name" value="RNase_R"/>
    <property type="match status" value="1"/>
</dbReference>
<dbReference type="InterPro" id="IPR040476">
    <property type="entry name" value="CSD2"/>
</dbReference>
<protein>
    <recommendedName>
        <fullName evidence="8">Ribonuclease R</fullName>
        <shortName evidence="8">RNase R</shortName>
        <ecNumber evidence="8">3.1.13.1</ecNumber>
    </recommendedName>
</protein>
<evidence type="ECO:0000256" key="2">
    <source>
        <dbReference type="ARBA" id="ARBA00004496"/>
    </source>
</evidence>
<dbReference type="GO" id="GO:0006402">
    <property type="term" value="P:mRNA catabolic process"/>
    <property type="evidence" value="ECO:0007669"/>
    <property type="project" value="TreeGrafter"/>
</dbReference>
<dbReference type="Proteomes" id="UP000051330">
    <property type="component" value="Unassembled WGS sequence"/>
</dbReference>
<keyword evidence="3 8" id="KW-0963">Cytoplasm</keyword>
<evidence type="ECO:0000256" key="4">
    <source>
        <dbReference type="ARBA" id="ARBA00022722"/>
    </source>
</evidence>
<comment type="catalytic activity">
    <reaction evidence="1 8">
        <text>Exonucleolytic cleavage in the 3'- to 5'-direction to yield nucleoside 5'-phosphates.</text>
        <dbReference type="EC" id="3.1.13.1"/>
    </reaction>
</comment>
<dbReference type="PANTHER" id="PTHR23355">
    <property type="entry name" value="RIBONUCLEASE"/>
    <property type="match status" value="1"/>
</dbReference>
<feature type="compositionally biased region" description="Basic and acidic residues" evidence="9">
    <location>
        <begin position="725"/>
        <end position="736"/>
    </location>
</feature>
<accession>A0A0R1N599</accession>
<dbReference type="HAMAP" id="MF_01895">
    <property type="entry name" value="RNase_R"/>
    <property type="match status" value="1"/>
</dbReference>
<dbReference type="GO" id="GO:0008859">
    <property type="term" value="F:exoribonuclease II activity"/>
    <property type="evidence" value="ECO:0007669"/>
    <property type="project" value="UniProtKB-UniRule"/>
</dbReference>
<dbReference type="InterPro" id="IPR012340">
    <property type="entry name" value="NA-bd_OB-fold"/>
</dbReference>
<comment type="similarity">
    <text evidence="8">Belongs to the RNR ribonuclease family. RNase R subfamily.</text>
</comment>
<evidence type="ECO:0000256" key="5">
    <source>
        <dbReference type="ARBA" id="ARBA00022801"/>
    </source>
</evidence>
<keyword evidence="6 8" id="KW-0269">Exonuclease</keyword>
<reference evidence="11 12" key="1">
    <citation type="journal article" date="2015" name="Genome Announc.">
        <title>Expanding the biotechnology potential of lactobacilli through comparative genomics of 213 strains and associated genera.</title>
        <authorList>
            <person name="Sun Z."/>
            <person name="Harris H.M."/>
            <person name="McCann A."/>
            <person name="Guo C."/>
            <person name="Argimon S."/>
            <person name="Zhang W."/>
            <person name="Yang X."/>
            <person name="Jeffery I.B."/>
            <person name="Cooney J.C."/>
            <person name="Kagawa T.F."/>
            <person name="Liu W."/>
            <person name="Song Y."/>
            <person name="Salvetti E."/>
            <person name="Wrobel A."/>
            <person name="Rasinkangas P."/>
            <person name="Parkhill J."/>
            <person name="Rea M.C."/>
            <person name="O'Sullivan O."/>
            <person name="Ritari J."/>
            <person name="Douillard F.P."/>
            <person name="Paul Ross R."/>
            <person name="Yang R."/>
            <person name="Briner A.E."/>
            <person name="Felis G.E."/>
            <person name="de Vos W.M."/>
            <person name="Barrangou R."/>
            <person name="Klaenhammer T.R."/>
            <person name="Caufield P.W."/>
            <person name="Cui Y."/>
            <person name="Zhang H."/>
            <person name="O'Toole P.W."/>
        </authorList>
    </citation>
    <scope>NUCLEOTIDE SEQUENCE [LARGE SCALE GENOMIC DNA]</scope>
    <source>
        <strain evidence="11 12">DSM 12744</strain>
    </source>
</reference>
<dbReference type="PATRIC" id="fig|1423792.3.peg.2349"/>
<evidence type="ECO:0000256" key="9">
    <source>
        <dbReference type="SAM" id="MobiDB-lite"/>
    </source>
</evidence>
<dbReference type="SUPFAM" id="SSF50249">
    <property type="entry name" value="Nucleic acid-binding proteins"/>
    <property type="match status" value="4"/>
</dbReference>
<dbReference type="InterPro" id="IPR004476">
    <property type="entry name" value="RNase_II/RNase_R"/>
</dbReference>
<dbReference type="Gene3D" id="2.40.50.140">
    <property type="entry name" value="Nucleic acid-binding proteins"/>
    <property type="match status" value="2"/>
</dbReference>